<accession>A0A3Q3RQV6</accession>
<dbReference type="GO" id="GO:0002376">
    <property type="term" value="P:immune system process"/>
    <property type="evidence" value="ECO:0007669"/>
    <property type="project" value="UniProtKB-KW"/>
</dbReference>
<keyword evidence="3 9" id="KW-0732">Signal</keyword>
<evidence type="ECO:0000256" key="9">
    <source>
        <dbReference type="SAM" id="SignalP"/>
    </source>
</evidence>
<evidence type="ECO:0000256" key="3">
    <source>
        <dbReference type="ARBA" id="ARBA00022729"/>
    </source>
</evidence>
<dbReference type="InterPro" id="IPR007110">
    <property type="entry name" value="Ig-like_dom"/>
</dbReference>
<dbReference type="Ensembl" id="ENSMAMT00000007630.2">
    <property type="protein sequence ID" value="ENSMAMP00000007425.2"/>
    <property type="gene ID" value="ENSMAMG00000005022.2"/>
</dbReference>
<dbReference type="InterPro" id="IPR052051">
    <property type="entry name" value="TCR_complex_component"/>
</dbReference>
<evidence type="ECO:0000259" key="10">
    <source>
        <dbReference type="PROSITE" id="PS50835"/>
    </source>
</evidence>
<evidence type="ECO:0000256" key="5">
    <source>
        <dbReference type="ARBA" id="ARBA00023136"/>
    </source>
</evidence>
<proteinExistence type="predicted"/>
<keyword evidence="12" id="KW-1185">Reference proteome</keyword>
<keyword evidence="4" id="KW-0391">Immunity</keyword>
<evidence type="ECO:0000256" key="8">
    <source>
        <dbReference type="SAM" id="Phobius"/>
    </source>
</evidence>
<dbReference type="Proteomes" id="UP000261640">
    <property type="component" value="Unplaced"/>
</dbReference>
<protein>
    <recommendedName>
        <fullName evidence="10">Ig-like domain-containing protein</fullName>
    </recommendedName>
</protein>
<dbReference type="GO" id="GO:0005886">
    <property type="term" value="C:plasma membrane"/>
    <property type="evidence" value="ECO:0007669"/>
    <property type="project" value="UniProtKB-SubCell"/>
</dbReference>
<dbReference type="SUPFAM" id="SSF48726">
    <property type="entry name" value="Immunoglobulin"/>
    <property type="match status" value="1"/>
</dbReference>
<dbReference type="Pfam" id="PF07686">
    <property type="entry name" value="V-set"/>
    <property type="match status" value="1"/>
</dbReference>
<dbReference type="GO" id="GO:0009617">
    <property type="term" value="P:response to bacterium"/>
    <property type="evidence" value="ECO:0007669"/>
    <property type="project" value="TreeGrafter"/>
</dbReference>
<feature type="transmembrane region" description="Helical" evidence="8">
    <location>
        <begin position="136"/>
        <end position="157"/>
    </location>
</feature>
<comment type="subcellular location">
    <subcellularLocation>
        <location evidence="1">Cell membrane</location>
    </subcellularLocation>
</comment>
<keyword evidence="7" id="KW-0325">Glycoprotein</keyword>
<evidence type="ECO:0000313" key="12">
    <source>
        <dbReference type="Proteomes" id="UP000261640"/>
    </source>
</evidence>
<organism evidence="11 12">
    <name type="scientific">Mastacembelus armatus</name>
    <name type="common">zig-zag eel</name>
    <dbReference type="NCBI Taxonomy" id="205130"/>
    <lineage>
        <taxon>Eukaryota</taxon>
        <taxon>Metazoa</taxon>
        <taxon>Chordata</taxon>
        <taxon>Craniata</taxon>
        <taxon>Vertebrata</taxon>
        <taxon>Euteleostomi</taxon>
        <taxon>Actinopterygii</taxon>
        <taxon>Neopterygii</taxon>
        <taxon>Teleostei</taxon>
        <taxon>Neoteleostei</taxon>
        <taxon>Acanthomorphata</taxon>
        <taxon>Anabantaria</taxon>
        <taxon>Synbranchiformes</taxon>
        <taxon>Mastacembelidae</taxon>
        <taxon>Mastacembelus</taxon>
    </lineage>
</organism>
<keyword evidence="8" id="KW-1133">Transmembrane helix</keyword>
<dbReference type="PROSITE" id="PS50835">
    <property type="entry name" value="IG_LIKE"/>
    <property type="match status" value="1"/>
</dbReference>
<dbReference type="FunCoup" id="A0A3Q3RQV6">
    <property type="interactions" value="33"/>
</dbReference>
<keyword evidence="8" id="KW-0812">Transmembrane</keyword>
<dbReference type="AlphaFoldDB" id="A0A3Q3RQV6"/>
<feature type="signal peptide" evidence="9">
    <location>
        <begin position="1"/>
        <end position="22"/>
    </location>
</feature>
<reference evidence="11" key="2">
    <citation type="submission" date="2025-09" db="UniProtKB">
        <authorList>
            <consortium name="Ensembl"/>
        </authorList>
    </citation>
    <scope>IDENTIFICATION</scope>
</reference>
<evidence type="ECO:0000256" key="2">
    <source>
        <dbReference type="ARBA" id="ARBA00022475"/>
    </source>
</evidence>
<feature type="domain" description="Ig-like" evidence="10">
    <location>
        <begin position="15"/>
        <end position="108"/>
    </location>
</feature>
<dbReference type="GeneTree" id="ENSGT01140000283764"/>
<dbReference type="InParanoid" id="A0A3Q3RQV6"/>
<dbReference type="InterPro" id="IPR013106">
    <property type="entry name" value="Ig_V-set"/>
</dbReference>
<evidence type="ECO:0000256" key="1">
    <source>
        <dbReference type="ARBA" id="ARBA00004236"/>
    </source>
</evidence>
<evidence type="ECO:0000256" key="7">
    <source>
        <dbReference type="ARBA" id="ARBA00023180"/>
    </source>
</evidence>
<keyword evidence="6" id="KW-1015">Disulfide bond</keyword>
<name>A0A3Q3RQV6_9TELE</name>
<evidence type="ECO:0000256" key="6">
    <source>
        <dbReference type="ARBA" id="ARBA00023157"/>
    </source>
</evidence>
<evidence type="ECO:0000313" key="11">
    <source>
        <dbReference type="Ensembl" id="ENSMAMP00000007425.2"/>
    </source>
</evidence>
<dbReference type="PANTHER" id="PTHR19433:SF111">
    <property type="entry name" value="T CELL RECEPTOR ALPHA VARIABLE 4"/>
    <property type="match status" value="1"/>
</dbReference>
<dbReference type="InterPro" id="IPR036179">
    <property type="entry name" value="Ig-like_dom_sf"/>
</dbReference>
<dbReference type="PANTHER" id="PTHR19433">
    <property type="entry name" value="T-CELL RECEPTOR ALPHA CHAIN V REGION-RELATED"/>
    <property type="match status" value="1"/>
</dbReference>
<keyword evidence="2" id="KW-1003">Cell membrane</keyword>
<feature type="chain" id="PRO_5030081886" description="Ig-like domain-containing protein" evidence="9">
    <location>
        <begin position="23"/>
        <end position="202"/>
    </location>
</feature>
<evidence type="ECO:0000256" key="4">
    <source>
        <dbReference type="ARBA" id="ARBA00022859"/>
    </source>
</evidence>
<dbReference type="InterPro" id="IPR003599">
    <property type="entry name" value="Ig_sub"/>
</dbReference>
<keyword evidence="5 8" id="KW-0472">Membrane</keyword>
<sequence length="202" mass="22490">MRSFSLIKAFLLCCVSVSGSESQTVQVQPGEEINLLCPNISTTPTQTDWLRLVNRTKSSCVSSLYESDGSPSFCHGFQNGEYEMSSNVSTVFLKIKHVDLSDSGLYFCGFYIKKHTVIAKVIELSVQDESDRRINLITVILGSLTVLLTIVIVGLAVKIRKLQTGTRNNRGPDHLNYAALSFQTRRSRTPEVETRVSYTACR</sequence>
<dbReference type="InterPro" id="IPR013783">
    <property type="entry name" value="Ig-like_fold"/>
</dbReference>
<dbReference type="SMART" id="SM00409">
    <property type="entry name" value="IG"/>
    <property type="match status" value="1"/>
</dbReference>
<dbReference type="Gene3D" id="2.60.40.10">
    <property type="entry name" value="Immunoglobulins"/>
    <property type="match status" value="1"/>
</dbReference>
<reference evidence="11" key="1">
    <citation type="submission" date="2025-08" db="UniProtKB">
        <authorList>
            <consortium name="Ensembl"/>
        </authorList>
    </citation>
    <scope>IDENTIFICATION</scope>
</reference>